<name>A0ABD1GDI6_SALDI</name>
<dbReference type="PANTHER" id="PTHR46929:SF3">
    <property type="entry name" value="MYB_SANT-LIKE DOMAIN-CONTAINING PROTEIN"/>
    <property type="match status" value="1"/>
</dbReference>
<feature type="domain" description="Myb/SANT-like" evidence="2">
    <location>
        <begin position="15"/>
        <end position="106"/>
    </location>
</feature>
<dbReference type="AlphaFoldDB" id="A0ABD1GDI6"/>
<reference evidence="3 4" key="1">
    <citation type="submission" date="2024-06" db="EMBL/GenBank/DDBJ databases">
        <title>A chromosome level genome sequence of Diviner's sage (Salvia divinorum).</title>
        <authorList>
            <person name="Ford S.A."/>
            <person name="Ro D.-K."/>
            <person name="Ness R.W."/>
            <person name="Phillips M.A."/>
        </authorList>
    </citation>
    <scope>NUCLEOTIDE SEQUENCE [LARGE SCALE GENOMIC DNA]</scope>
    <source>
        <strain evidence="3">SAF-2024a</strain>
        <tissue evidence="3">Leaf</tissue>
    </source>
</reference>
<sequence>MNIPLQLCFLYKKCWTPEIDTVLVDTIVRLKDQTKWVLTEFPNYFFFTPAKEIKNVRGTCFTEDELRKRVKFMQVRYQTFKEIINHEGAFWDMPSKSVIAADDVWIKIFKKNAFAAAYYYNHEPLYNKLVMLFGMEDVKIEDEKEVIVISETTEKLPTEDTNYFTYDEGSEEVNSPFIFPSPNVRRKLFVEDGDQTDRESTTLGRDRVLPKPPLVPSGKEKSSRASSCASTSPIGWWHQVHI</sequence>
<gene>
    <name evidence="3" type="ORF">AAHA92_25358</name>
</gene>
<dbReference type="Proteomes" id="UP001567538">
    <property type="component" value="Unassembled WGS sequence"/>
</dbReference>
<protein>
    <recommendedName>
        <fullName evidence="2">Myb/SANT-like domain-containing protein</fullName>
    </recommendedName>
</protein>
<dbReference type="PANTHER" id="PTHR46929">
    <property type="entry name" value="EXPRESSED PROTEIN"/>
    <property type="match status" value="1"/>
</dbReference>
<evidence type="ECO:0000313" key="3">
    <source>
        <dbReference type="EMBL" id="KAL1541098.1"/>
    </source>
</evidence>
<dbReference type="InterPro" id="IPR024752">
    <property type="entry name" value="Myb/SANT-like_dom"/>
</dbReference>
<dbReference type="Pfam" id="PF12776">
    <property type="entry name" value="Myb_DNA-bind_3"/>
    <property type="match status" value="1"/>
</dbReference>
<feature type="compositionally biased region" description="Basic and acidic residues" evidence="1">
    <location>
        <begin position="195"/>
        <end position="209"/>
    </location>
</feature>
<dbReference type="EMBL" id="JBEAFC010000009">
    <property type="protein sequence ID" value="KAL1541098.1"/>
    <property type="molecule type" value="Genomic_DNA"/>
</dbReference>
<evidence type="ECO:0000256" key="1">
    <source>
        <dbReference type="SAM" id="MobiDB-lite"/>
    </source>
</evidence>
<comment type="caution">
    <text evidence="3">The sequence shown here is derived from an EMBL/GenBank/DDBJ whole genome shotgun (WGS) entry which is preliminary data.</text>
</comment>
<evidence type="ECO:0000313" key="4">
    <source>
        <dbReference type="Proteomes" id="UP001567538"/>
    </source>
</evidence>
<accession>A0ABD1GDI6</accession>
<keyword evidence="4" id="KW-1185">Reference proteome</keyword>
<evidence type="ECO:0000259" key="2">
    <source>
        <dbReference type="Pfam" id="PF12776"/>
    </source>
</evidence>
<feature type="region of interest" description="Disordered" evidence="1">
    <location>
        <begin position="192"/>
        <end position="231"/>
    </location>
</feature>
<organism evidence="3 4">
    <name type="scientific">Salvia divinorum</name>
    <name type="common">Maria pastora</name>
    <name type="synonym">Diviner's sage</name>
    <dbReference type="NCBI Taxonomy" id="28513"/>
    <lineage>
        <taxon>Eukaryota</taxon>
        <taxon>Viridiplantae</taxon>
        <taxon>Streptophyta</taxon>
        <taxon>Embryophyta</taxon>
        <taxon>Tracheophyta</taxon>
        <taxon>Spermatophyta</taxon>
        <taxon>Magnoliopsida</taxon>
        <taxon>eudicotyledons</taxon>
        <taxon>Gunneridae</taxon>
        <taxon>Pentapetalae</taxon>
        <taxon>asterids</taxon>
        <taxon>lamiids</taxon>
        <taxon>Lamiales</taxon>
        <taxon>Lamiaceae</taxon>
        <taxon>Nepetoideae</taxon>
        <taxon>Mentheae</taxon>
        <taxon>Salviinae</taxon>
        <taxon>Salvia</taxon>
        <taxon>Salvia subgen. Calosphace</taxon>
    </lineage>
</organism>
<proteinExistence type="predicted"/>